<reference evidence="4 5" key="1">
    <citation type="submission" date="2021-05" db="EMBL/GenBank/DDBJ databases">
        <title>Novel Bacillus species.</title>
        <authorList>
            <person name="Liu G."/>
        </authorList>
    </citation>
    <scope>NUCLEOTIDE SEQUENCE [LARGE SCALE GENOMIC DNA]</scope>
    <source>
        <strain evidence="4 5">FJAT-49732</strain>
    </source>
</reference>
<dbReference type="SUPFAM" id="SSF49363">
    <property type="entry name" value="Purple acid phosphatase, N-terminal domain"/>
    <property type="match status" value="1"/>
</dbReference>
<evidence type="ECO:0000313" key="4">
    <source>
        <dbReference type="EMBL" id="MBS4202119.1"/>
    </source>
</evidence>
<proteinExistence type="predicted"/>
<keyword evidence="5" id="KW-1185">Reference proteome</keyword>
<name>A0A942TTX1_9BACI</name>
<evidence type="ECO:0000259" key="2">
    <source>
        <dbReference type="Pfam" id="PF00149"/>
    </source>
</evidence>
<dbReference type="SUPFAM" id="SSF56300">
    <property type="entry name" value="Metallo-dependent phosphatases"/>
    <property type="match status" value="1"/>
</dbReference>
<feature type="domain" description="Purple acid phosphatase N-terminal" evidence="3">
    <location>
        <begin position="43"/>
        <end position="122"/>
    </location>
</feature>
<evidence type="ECO:0000259" key="3">
    <source>
        <dbReference type="Pfam" id="PF16656"/>
    </source>
</evidence>
<dbReference type="InterPro" id="IPR029052">
    <property type="entry name" value="Metallo-depent_PP-like"/>
</dbReference>
<dbReference type="InterPro" id="IPR039331">
    <property type="entry name" value="PAPs-like"/>
</dbReference>
<comment type="caution">
    <text evidence="4">The sequence shown here is derived from an EMBL/GenBank/DDBJ whole genome shotgun (WGS) entry which is preliminary data.</text>
</comment>
<dbReference type="RefSeq" id="WP_213112525.1">
    <property type="nucleotide sequence ID" value="NZ_JAGYPJ010000001.1"/>
</dbReference>
<dbReference type="Proteomes" id="UP000682713">
    <property type="component" value="Unassembled WGS sequence"/>
</dbReference>
<dbReference type="InterPro" id="IPR008963">
    <property type="entry name" value="Purple_acid_Pase-like_N"/>
</dbReference>
<dbReference type="GO" id="GO:0003993">
    <property type="term" value="F:acid phosphatase activity"/>
    <property type="evidence" value="ECO:0007669"/>
    <property type="project" value="InterPro"/>
</dbReference>
<accession>A0A942TTX1</accession>
<dbReference type="EMBL" id="JAGYPJ010000001">
    <property type="protein sequence ID" value="MBS4202119.1"/>
    <property type="molecule type" value="Genomic_DNA"/>
</dbReference>
<dbReference type="InterPro" id="IPR015914">
    <property type="entry name" value="PAPs_N"/>
</dbReference>
<evidence type="ECO:0000256" key="1">
    <source>
        <dbReference type="ARBA" id="ARBA00022729"/>
    </source>
</evidence>
<keyword evidence="1" id="KW-0732">Signal</keyword>
<dbReference type="Pfam" id="PF16656">
    <property type="entry name" value="Pur_ac_phosph_N"/>
    <property type="match status" value="1"/>
</dbReference>
<feature type="domain" description="Calcineurin-like phosphoesterase" evidence="2">
    <location>
        <begin position="135"/>
        <end position="335"/>
    </location>
</feature>
<organism evidence="4 5">
    <name type="scientific">Lederbergia citrisecunda</name>
    <dbReference type="NCBI Taxonomy" id="2833583"/>
    <lineage>
        <taxon>Bacteria</taxon>
        <taxon>Bacillati</taxon>
        <taxon>Bacillota</taxon>
        <taxon>Bacilli</taxon>
        <taxon>Bacillales</taxon>
        <taxon>Bacillaceae</taxon>
        <taxon>Lederbergia</taxon>
    </lineage>
</organism>
<sequence>MKIRSVRFFALVAFIFTVLVNLPGIVQTKQVPEAQAAEFPPAEQIHYTITGPDSVTFDWVNGPDTIRFSETANHYDQSVIAGDPIVRPRTPVDGLFREAKITGLKPNTTYHYTIDDGKDYTFHTAPEAGSSGFSIVTTGDVGAAIRFNNAQFVNELIASLNADLYLGLGDFTYGDQEGQDSVNAHFNDVMVWSKEIPYMPNWGNHEWQSAFDDLTNYKGRFDLPNPQVDKGMNDNTPTKGIPGDWYWFDYGNTRFIAFPEPFGSSSWSSWAKEAAVIMEQAESDNNIKFIVTFGHRPTYSSGYHGSNPELADLMDGLAKKYPKFVLNLIAHDHHYERTFPEKTHGVMHVVVGTGGSTLSIDKDSDCKFKNCTPPTWSAERFYHFGALKLDFKDDEIVGNFVCGPSHKDESFQCSSGTSGDTFTIKSRILKPDPGAVMEGSGTVEDPYIVMTEQDLYNIRKNPAAQYKLGANLNLTFFDAGDGKGWLPIDTTGSNRFSGGFDGNGFIINGLTIKRPDSDHSALFGYTGNEAQIKNVALENVNVEGKNYVGALVSYMSGTGSIKSSYSTGTVKGTRYVGGLGGQISRPVSDSYTRVDVTGNSDVGGLIGLYTGSATNTYSTGKVTGSTNVGGLIGNDNNGVGAITNSYWDMDASGQTNSAGGIGKTTAQMKQQAT</sequence>
<dbReference type="PANTHER" id="PTHR22953">
    <property type="entry name" value="ACID PHOSPHATASE RELATED"/>
    <property type="match status" value="1"/>
</dbReference>
<protein>
    <submittedName>
        <fullName evidence="4">Metallophosphoesterase</fullName>
    </submittedName>
</protein>
<dbReference type="InterPro" id="IPR004843">
    <property type="entry name" value="Calcineurin-like_PHP"/>
</dbReference>
<dbReference type="GO" id="GO:0046872">
    <property type="term" value="F:metal ion binding"/>
    <property type="evidence" value="ECO:0007669"/>
    <property type="project" value="InterPro"/>
</dbReference>
<dbReference type="Gene3D" id="2.160.20.110">
    <property type="match status" value="1"/>
</dbReference>
<evidence type="ECO:0000313" key="5">
    <source>
        <dbReference type="Proteomes" id="UP000682713"/>
    </source>
</evidence>
<dbReference type="AlphaFoldDB" id="A0A942TTX1"/>
<dbReference type="Gene3D" id="2.60.40.380">
    <property type="entry name" value="Purple acid phosphatase-like, N-terminal"/>
    <property type="match status" value="1"/>
</dbReference>
<gene>
    <name evidence="4" type="ORF">KHA93_21145</name>
</gene>
<dbReference type="Gene3D" id="3.60.21.10">
    <property type="match status" value="1"/>
</dbReference>
<dbReference type="Pfam" id="PF00149">
    <property type="entry name" value="Metallophos"/>
    <property type="match status" value="1"/>
</dbReference>
<dbReference type="PANTHER" id="PTHR22953:SF153">
    <property type="entry name" value="PURPLE ACID PHOSPHATASE"/>
    <property type="match status" value="1"/>
</dbReference>